<reference evidence="2 3" key="1">
    <citation type="journal article" date="2009" name="Stand. Genomic Sci.">
        <title>Complete genome sequence of Saccharomonospora viridis type strain (P101).</title>
        <authorList>
            <person name="Pati A."/>
            <person name="Sikorski J."/>
            <person name="Nolan M."/>
            <person name="Lapidus A."/>
            <person name="Copeland A."/>
            <person name="Glavina Del Rio T."/>
            <person name="Lucas S."/>
            <person name="Chen F."/>
            <person name="Tice H."/>
            <person name="Pitluck S."/>
            <person name="Cheng J.F."/>
            <person name="Chertkov O."/>
            <person name="Brettin T."/>
            <person name="Han C."/>
            <person name="Detter J.C."/>
            <person name="Kuske C."/>
            <person name="Bruce D."/>
            <person name="Goodwin L."/>
            <person name="Chain P."/>
            <person name="D'haeseleer P."/>
            <person name="Chen A."/>
            <person name="Palaniappan K."/>
            <person name="Ivanova N."/>
            <person name="Mavromatis K."/>
            <person name="Mikhailova N."/>
            <person name="Rohde M."/>
            <person name="Tindall B.J."/>
            <person name="Goker M."/>
            <person name="Bristow J."/>
            <person name="Eisen J.A."/>
            <person name="Markowitz V."/>
            <person name="Hugenholtz P."/>
            <person name="Kyrpides N.C."/>
            <person name="Klenk H.P."/>
        </authorList>
    </citation>
    <scope>NUCLEOTIDE SEQUENCE [LARGE SCALE GENOMIC DNA]</scope>
    <source>
        <strain evidence="3">ATCC 15386 / DSM 43017 / JCM 3036 / NBRC 12207 / P101</strain>
    </source>
</reference>
<protein>
    <recommendedName>
        <fullName evidence="1">Serine aminopeptidase S33 domain-containing protein</fullName>
    </recommendedName>
</protein>
<dbReference type="Proteomes" id="UP000000841">
    <property type="component" value="Chromosome"/>
</dbReference>
<organism evidence="2 3">
    <name type="scientific">Saccharomonospora viridis (strain ATCC 15386 / DSM 43017 / JCM 3036 / CCUG 5913 / NBRC 12207 / NCIMB 9602 / P101)</name>
    <name type="common">Thermoactinomyces viridis</name>
    <dbReference type="NCBI Taxonomy" id="471857"/>
    <lineage>
        <taxon>Bacteria</taxon>
        <taxon>Bacillati</taxon>
        <taxon>Actinomycetota</taxon>
        <taxon>Actinomycetes</taxon>
        <taxon>Pseudonocardiales</taxon>
        <taxon>Pseudonocardiaceae</taxon>
        <taxon>Saccharomonospora</taxon>
    </lineage>
</organism>
<dbReference type="EMBL" id="CP001683">
    <property type="protein sequence ID" value="ACU96669.1"/>
    <property type="molecule type" value="Genomic_DNA"/>
</dbReference>
<accession>C7MT32</accession>
<sequence>MSREAAKRRPTLSTLPARTPEPRAVALVLHGGAEYGAEIVRPWRLAYLRMVPVAHAIWAAGSRLGLEVRILRNRVRGWNEPERHPVHDARWALETLRSERPGLPIALVGHSMGGRVALRVCADEAVRGVCAFAPWTPRDEPVESVTGRSVVIAHGALDRVTPPEDSYRYAERADAHAARLIRFEVTAENHALLRRPTLWNRLAAEFSMQVTGLVPPHGLLERAFARESPERWRLPL</sequence>
<dbReference type="RefSeq" id="WP_015785982.1">
    <property type="nucleotide sequence ID" value="NC_013159.1"/>
</dbReference>
<gene>
    <name evidence="2" type="ordered locus">Svir_16340</name>
</gene>
<evidence type="ECO:0000259" key="1">
    <source>
        <dbReference type="Pfam" id="PF12146"/>
    </source>
</evidence>
<dbReference type="HOGENOM" id="CLU_081587_1_0_11"/>
<keyword evidence="3" id="KW-1185">Reference proteome</keyword>
<dbReference type="STRING" id="471857.Svir_16340"/>
<name>C7MT32_SACVD</name>
<dbReference type="Pfam" id="PF12146">
    <property type="entry name" value="Hydrolase_4"/>
    <property type="match status" value="1"/>
</dbReference>
<evidence type="ECO:0000313" key="3">
    <source>
        <dbReference type="Proteomes" id="UP000000841"/>
    </source>
</evidence>
<dbReference type="AlphaFoldDB" id="C7MT32"/>
<dbReference type="eggNOG" id="COG1073">
    <property type="taxonomic scope" value="Bacteria"/>
</dbReference>
<dbReference type="Gene3D" id="3.40.50.1820">
    <property type="entry name" value="alpha/beta hydrolase"/>
    <property type="match status" value="1"/>
</dbReference>
<dbReference type="KEGG" id="svi:Svir_16340"/>
<feature type="domain" description="Serine aminopeptidase S33" evidence="1">
    <location>
        <begin position="80"/>
        <end position="136"/>
    </location>
</feature>
<dbReference type="InterPro" id="IPR022742">
    <property type="entry name" value="Hydrolase_4"/>
</dbReference>
<dbReference type="InterPro" id="IPR029058">
    <property type="entry name" value="AB_hydrolase_fold"/>
</dbReference>
<evidence type="ECO:0000313" key="2">
    <source>
        <dbReference type="EMBL" id="ACU96669.1"/>
    </source>
</evidence>
<dbReference type="SUPFAM" id="SSF53474">
    <property type="entry name" value="alpha/beta-Hydrolases"/>
    <property type="match status" value="1"/>
</dbReference>
<proteinExistence type="predicted"/>